<reference evidence="1 2" key="1">
    <citation type="submission" date="2019-10" db="EMBL/GenBank/DDBJ databases">
        <title>Actinomadura rubteroloni sp. nov. and Actinomadura macrotermitis sp. nov., isolated from the gut of fungus growing-termite Macrotermes natalensis.</title>
        <authorList>
            <person name="Benndorf R."/>
            <person name="Martin K."/>
            <person name="Kuefner M."/>
            <person name="De Beer W."/>
            <person name="Kaster A.-K."/>
            <person name="Vollmers J."/>
            <person name="Poulsen M."/>
            <person name="Beemelmanns C."/>
        </authorList>
    </citation>
    <scope>NUCLEOTIDE SEQUENCE [LARGE SCALE GENOMIC DNA]</scope>
    <source>
        <strain evidence="1 2">RB68</strain>
    </source>
</reference>
<gene>
    <name evidence="1" type="ORF">ACRB68_39280</name>
</gene>
<dbReference type="RefSeq" id="WP_153534146.1">
    <property type="nucleotide sequence ID" value="NZ_WEGH01000002.1"/>
</dbReference>
<accession>A0A7K0BXE3</accession>
<dbReference type="OrthoDB" id="3697068at2"/>
<protein>
    <recommendedName>
        <fullName evidence="3">MarR family transcriptional regulator</fullName>
    </recommendedName>
</protein>
<dbReference type="AlphaFoldDB" id="A0A7K0BXE3"/>
<evidence type="ECO:0008006" key="3">
    <source>
        <dbReference type="Google" id="ProtNLM"/>
    </source>
</evidence>
<dbReference type="InterPro" id="IPR036390">
    <property type="entry name" value="WH_DNA-bd_sf"/>
</dbReference>
<name>A0A7K0BXE3_9ACTN</name>
<organism evidence="1 2">
    <name type="scientific">Actinomadura macrotermitis</name>
    <dbReference type="NCBI Taxonomy" id="2585200"/>
    <lineage>
        <taxon>Bacteria</taxon>
        <taxon>Bacillati</taxon>
        <taxon>Actinomycetota</taxon>
        <taxon>Actinomycetes</taxon>
        <taxon>Streptosporangiales</taxon>
        <taxon>Thermomonosporaceae</taxon>
        <taxon>Actinomadura</taxon>
    </lineage>
</organism>
<evidence type="ECO:0000313" key="1">
    <source>
        <dbReference type="EMBL" id="MQY05851.1"/>
    </source>
</evidence>
<dbReference type="SUPFAM" id="SSF46785">
    <property type="entry name" value="Winged helix' DNA-binding domain"/>
    <property type="match status" value="1"/>
</dbReference>
<comment type="caution">
    <text evidence="1">The sequence shown here is derived from an EMBL/GenBank/DDBJ whole genome shotgun (WGS) entry which is preliminary data.</text>
</comment>
<evidence type="ECO:0000313" key="2">
    <source>
        <dbReference type="Proteomes" id="UP000487268"/>
    </source>
</evidence>
<dbReference type="InterPro" id="IPR036388">
    <property type="entry name" value="WH-like_DNA-bd_sf"/>
</dbReference>
<dbReference type="EMBL" id="WEGH01000002">
    <property type="protein sequence ID" value="MQY05851.1"/>
    <property type="molecule type" value="Genomic_DNA"/>
</dbReference>
<proteinExistence type="predicted"/>
<dbReference type="Proteomes" id="UP000487268">
    <property type="component" value="Unassembled WGS sequence"/>
</dbReference>
<sequence length="138" mass="14826">MKPIGYWLNRTDKAITRHMDDMLGEFGLTRIAWQVLNAVRDASPVTDADVLGLLRANADATTLAAAIASLIAGGRLARPDEGLLALTDEGRALLAEAGEWVDAFRDLSMKGISMEEYRTAVGVLERMTANLEGGPARA</sequence>
<keyword evidence="2" id="KW-1185">Reference proteome</keyword>
<dbReference type="Gene3D" id="1.10.10.10">
    <property type="entry name" value="Winged helix-like DNA-binding domain superfamily/Winged helix DNA-binding domain"/>
    <property type="match status" value="1"/>
</dbReference>